<evidence type="ECO:0000256" key="1">
    <source>
        <dbReference type="ARBA" id="ARBA00009129"/>
    </source>
</evidence>
<name>A0ABP7K1L4_9MICO</name>
<dbReference type="RefSeq" id="WP_345061449.1">
    <property type="nucleotide sequence ID" value="NZ_BAABCN010000002.1"/>
</dbReference>
<proteinExistence type="inferred from homology"/>
<dbReference type="Gene3D" id="1.10.1470.10">
    <property type="entry name" value="YjbJ"/>
    <property type="match status" value="1"/>
</dbReference>
<feature type="region of interest" description="Disordered" evidence="2">
    <location>
        <begin position="1"/>
        <end position="57"/>
    </location>
</feature>
<dbReference type="SUPFAM" id="SSF69047">
    <property type="entry name" value="Hypothetical protein YjbJ"/>
    <property type="match status" value="1"/>
</dbReference>
<feature type="domain" description="CsbD-like" evidence="3">
    <location>
        <begin position="5"/>
        <end position="57"/>
    </location>
</feature>
<dbReference type="Pfam" id="PF05532">
    <property type="entry name" value="CsbD"/>
    <property type="match status" value="1"/>
</dbReference>
<feature type="compositionally biased region" description="Basic and acidic residues" evidence="2">
    <location>
        <begin position="1"/>
        <end position="37"/>
    </location>
</feature>
<protein>
    <recommendedName>
        <fullName evidence="3">CsbD-like domain-containing protein</fullName>
    </recommendedName>
</protein>
<dbReference type="EMBL" id="BAABCN010000002">
    <property type="protein sequence ID" value="GAA3861481.1"/>
    <property type="molecule type" value="Genomic_DNA"/>
</dbReference>
<dbReference type="InterPro" id="IPR008462">
    <property type="entry name" value="CsbD"/>
</dbReference>
<organism evidence="4 5">
    <name type="scientific">Leifsonia kafniensis</name>
    <dbReference type="NCBI Taxonomy" id="475957"/>
    <lineage>
        <taxon>Bacteria</taxon>
        <taxon>Bacillati</taxon>
        <taxon>Actinomycetota</taxon>
        <taxon>Actinomycetes</taxon>
        <taxon>Micrococcales</taxon>
        <taxon>Microbacteriaceae</taxon>
        <taxon>Leifsonia</taxon>
    </lineage>
</organism>
<dbReference type="Proteomes" id="UP001501803">
    <property type="component" value="Unassembled WGS sequence"/>
</dbReference>
<gene>
    <name evidence="4" type="ORF">GCM10022381_02270</name>
</gene>
<comment type="caution">
    <text evidence="4">The sequence shown here is derived from an EMBL/GenBank/DDBJ whole genome shotgun (WGS) entry which is preliminary data.</text>
</comment>
<feature type="compositionally biased region" description="Basic and acidic residues" evidence="2">
    <location>
        <begin position="46"/>
        <end position="57"/>
    </location>
</feature>
<reference evidence="5" key="1">
    <citation type="journal article" date="2019" name="Int. J. Syst. Evol. Microbiol.">
        <title>The Global Catalogue of Microorganisms (GCM) 10K type strain sequencing project: providing services to taxonomists for standard genome sequencing and annotation.</title>
        <authorList>
            <consortium name="The Broad Institute Genomics Platform"/>
            <consortium name="The Broad Institute Genome Sequencing Center for Infectious Disease"/>
            <person name="Wu L."/>
            <person name="Ma J."/>
        </authorList>
    </citation>
    <scope>NUCLEOTIDE SEQUENCE [LARGE SCALE GENOMIC DNA]</scope>
    <source>
        <strain evidence="5">JCM 17021</strain>
    </source>
</reference>
<evidence type="ECO:0000313" key="5">
    <source>
        <dbReference type="Proteomes" id="UP001501803"/>
    </source>
</evidence>
<sequence>MSGTDKIKNAAEKAAGKGKEAVGDVTGNDKLKAEGKVDQAQADLKQAGEKVKDTLKD</sequence>
<comment type="similarity">
    <text evidence="1">Belongs to the UPF0337 (CsbD) family.</text>
</comment>
<dbReference type="InterPro" id="IPR036629">
    <property type="entry name" value="YjbJ_sf"/>
</dbReference>
<keyword evidence="5" id="KW-1185">Reference proteome</keyword>
<evidence type="ECO:0000256" key="2">
    <source>
        <dbReference type="SAM" id="MobiDB-lite"/>
    </source>
</evidence>
<evidence type="ECO:0000313" key="4">
    <source>
        <dbReference type="EMBL" id="GAA3861481.1"/>
    </source>
</evidence>
<accession>A0ABP7K1L4</accession>
<evidence type="ECO:0000259" key="3">
    <source>
        <dbReference type="Pfam" id="PF05532"/>
    </source>
</evidence>